<dbReference type="EMBL" id="CP014135">
    <property type="protein sequence ID" value="AMB85207.1"/>
    <property type="molecule type" value="Genomic_DNA"/>
</dbReference>
<evidence type="ECO:0000256" key="1">
    <source>
        <dbReference type="SAM" id="MobiDB-lite"/>
    </source>
</evidence>
<sequence length="1875" mass="210336">MSSPITSSDPPADAVASVSLEHAIEHFLSDLPDETARQIRLVSGIDTPALRTAYSEARQVPAPLLDTRLRFELEQEIQRFIDALSHASAPVSELTTLSWQLQLLGLELIWPATSVLQVYDPPDDSVAAEYGPDLSPSLPRVRVKRAAVLDGSLWSSVLQHMSPAQKVSLLGGQYSTLDTQLAVLRHKAAVQLSSHRKGLFDNLHVFRQQSHDPLVNLLRSRMPRLSRAMANELLANSSKHDLQSLKLSGGEMSESQARDAHWYLQEERLNQAYEGLFLESRQHNDDTHRLVLHSLATLANWPPSGVRLELREHVPDGALLASVGDPWAEQLHLILRHNGRFALHTPDSAVAESVPDLLAALATLPDTLRNRLGLTDRQAIQRLLRQHPPLSRAHLGALLGLSLLEPSKRLSNGNGYQQDSPSNFTAPDPLAQSQRETFDALAATNERTLLLAQQQPNFHWFAALLLGRQLAHDFPLAASKDPDAIFLNTYEESLYWPLSDTGERGEQVRYRAVKQSRTLTEVFSHHLAGNPQTFNPATSGFYASATAAYNEQQLAGLDLARFGKTLNDAGLGFDTRLTEQVDGFWASAAPLLRENLRTQIRLEAQLRELDLSVDESNRLDLEQVLEHPTHDLRRKKKPVGGPIHVYRIAVQSLDLLLEGCLVITRSPDEDIYKLPALLYQIGRGLEQFASLQALKKSLAQRLDDEAERQSLLDLLPRRQRGWSPKNAAEHATVFSYRSEQGDPFQILVDELLARQKQDFADTWRFARGATGLENDVGEFARQLNDALSLVKRLDIFPVLQRRNRDLMFSDLLKRINTISPDEQTRLAALWRPTLKVDPVPASLGDLPALKTYTSGLLKTHLQQHYPQVPSDPDNILVHVAHHTIHPSPAWQSQSPVNRVRTRSLSLTALALENIKGTRLGETVQFKAEISGPTGTTLSLSNSEVQAIVRNVNALGHYKALLENKLLGSDRVSLRTAWVEGERARMKLHAYVARLSADFLDAKDSALEHGYRRIEHVLEHPSPERRPLLDGYRVQVNYLMLGGTDQARNGVSIDEVLVISTNKPNDTLLLYTPQAYDGKAWRELANASAIESLLRQQDWNNYCIARAARNEQWDPAQLFARQFPKVRYFPIEGDLFTTLYEARTRHLISSVEYFGASNQRVDSETLWYWINVAFRFGLEIILGVASLPLSLPVYLMRGLYGLANISQALALGHHQEAADALIQTLLDAAAPLPLQAFKPLLRQIRPLPLARISRLVRTSRVGQDGSRQLLLAAEPSTATSLRSLAADLREYEIRTPPELNYLRDGLYVDRTPRMDQYVKLEGKWYRTGTRAGKRYVLRENAWAEDIELVQVGNRWQPLPRGRLAGGAPDSVGAMRYEIEAIHRGTLEDLIRTFSRRLDRNWWVPNASASERLAASQLHQVSQRLLEDAQSFFAERPASVPRTLASDLLEAGTAAQLIERGYQTGNGIVLSAAYRAKAGRKLLIDNMRSLATEHRVKTLYLENLLRDFDQVHLDDFHRTGVMSQRLTNTLEMQDIAQGIDHHGPNTLQEVIRQARRFGIRVQALDCGPSYRQGMGSYTPNRASTLKYYARQVINTDQLQQDPHRWIALTQDSHAAAVRGEPGLAELLGAVNLRAVDIGGQPLPLRVLRDPGEFTNGIYGPDIQWVRADAKLEVNVAPQALPQVPKPHRGLLTQAGDFLIEQQGDQYNVVFRPVDPQSSRLLVPKEIPVVRSQLADTAGSPYAVFHVQDPLFGDIRGVKYRSIEDLIWGLKQARMRQVVELSDVTYMRQPRLDTHPQLSRAGMFTVDTAPQGHVLINRSRDRSLATTIIRTDRDTGKFYIVHPRWGFSATQLFASIDELTQALIRKVGLERVAESTHL</sequence>
<dbReference type="CDD" id="cd14729">
    <property type="entry name" value="RtxA-like"/>
    <property type="match status" value="1"/>
</dbReference>
<proteinExistence type="predicted"/>
<feature type="region of interest" description="Disordered" evidence="1">
    <location>
        <begin position="410"/>
        <end position="429"/>
    </location>
</feature>
<evidence type="ECO:0000259" key="2">
    <source>
        <dbReference type="Pfam" id="PF20178"/>
    </source>
</evidence>
<evidence type="ECO:0000313" key="4">
    <source>
        <dbReference type="Proteomes" id="UP000063229"/>
    </source>
</evidence>
<dbReference type="SUPFAM" id="SSF159501">
    <property type="entry name" value="EreA/ChaN-like"/>
    <property type="match status" value="1"/>
</dbReference>
<keyword evidence="4" id="KW-1185">Reference proteome</keyword>
<dbReference type="Pfam" id="PF20178">
    <property type="entry name" value="ToxA_N"/>
    <property type="match status" value="2"/>
</dbReference>
<feature type="domain" description="Dermonecrotic toxin N-terminal" evidence="2">
    <location>
        <begin position="845"/>
        <end position="1096"/>
    </location>
</feature>
<dbReference type="STRING" id="46677.AWM79_07770"/>
<protein>
    <submittedName>
        <fullName evidence="3">Type III effector HopAC1</fullName>
    </submittedName>
</protein>
<dbReference type="KEGG" id="pagb:AWM79_07770"/>
<name>A0A0X1SZH2_PSEAA</name>
<dbReference type="Proteomes" id="UP000063229">
    <property type="component" value="Chromosome"/>
</dbReference>
<accession>A0A0X1SZH2</accession>
<organism evidence="3 4">
    <name type="scientific">Pseudomonas agarici</name>
    <dbReference type="NCBI Taxonomy" id="46677"/>
    <lineage>
        <taxon>Bacteria</taxon>
        <taxon>Pseudomonadati</taxon>
        <taxon>Pseudomonadota</taxon>
        <taxon>Gammaproteobacteria</taxon>
        <taxon>Pseudomonadales</taxon>
        <taxon>Pseudomonadaceae</taxon>
        <taxon>Pseudomonas</taxon>
    </lineage>
</organism>
<evidence type="ECO:0000313" key="3">
    <source>
        <dbReference type="EMBL" id="AMB85207.1"/>
    </source>
</evidence>
<gene>
    <name evidence="3" type="ORF">AWM79_07770</name>
</gene>
<feature type="domain" description="Dermonecrotic toxin N-terminal" evidence="2">
    <location>
        <begin position="456"/>
        <end position="718"/>
    </location>
</feature>
<reference evidence="3 4" key="1">
    <citation type="submission" date="2016-01" db="EMBL/GenBank/DDBJ databases">
        <authorList>
            <person name="McClelland M."/>
            <person name="Jain A."/>
            <person name="Saraogi P."/>
            <person name="Mendelson R."/>
            <person name="Westerman R."/>
            <person name="SanMiguel P."/>
            <person name="Csonka L."/>
        </authorList>
    </citation>
    <scope>NUCLEOTIDE SEQUENCE [LARGE SCALE GENOMIC DNA]</scope>
    <source>
        <strain evidence="3 4">NCPPB 2472</strain>
    </source>
</reference>
<dbReference type="InterPro" id="IPR046673">
    <property type="entry name" value="ToxA_N"/>
</dbReference>
<dbReference type="Gene3D" id="3.40.50.11550">
    <property type="match status" value="1"/>
</dbReference>
<dbReference type="RefSeq" id="WP_060782551.1">
    <property type="nucleotide sequence ID" value="NZ_CP014135.1"/>
</dbReference>